<dbReference type="PhylomeDB" id="B3S9X0"/>
<dbReference type="GO" id="GO:0005730">
    <property type="term" value="C:nucleolus"/>
    <property type="evidence" value="ECO:0000318"/>
    <property type="project" value="GO_Central"/>
</dbReference>
<keyword evidence="16" id="KW-1185">Reference proteome</keyword>
<evidence type="ECO:0000256" key="7">
    <source>
        <dbReference type="ARBA" id="ARBA00022884"/>
    </source>
</evidence>
<keyword evidence="8" id="KW-0539">Nucleus</keyword>
<accession>B3S9X0</accession>
<evidence type="ECO:0000256" key="10">
    <source>
        <dbReference type="ARBA" id="ARBA00062379"/>
    </source>
</evidence>
<gene>
    <name evidence="15" type="ORF">TRIADDRAFT_61054</name>
</gene>
<feature type="domain" description="Exoribonuclease phosphorolytic" evidence="14">
    <location>
        <begin position="14"/>
        <end position="138"/>
    </location>
</feature>
<evidence type="ECO:0000259" key="14">
    <source>
        <dbReference type="Pfam" id="PF01138"/>
    </source>
</evidence>
<dbReference type="InterPro" id="IPR027408">
    <property type="entry name" value="PNPase/RNase_PH_dom_sf"/>
</dbReference>
<evidence type="ECO:0000256" key="13">
    <source>
        <dbReference type="ARBA" id="ARBA00083631"/>
    </source>
</evidence>
<keyword evidence="4" id="KW-0963">Cytoplasm</keyword>
<dbReference type="GO" id="GO:0071028">
    <property type="term" value="P:nuclear mRNA surveillance"/>
    <property type="evidence" value="ECO:0000318"/>
    <property type="project" value="GO_Central"/>
</dbReference>
<dbReference type="OMA" id="MCCVYGP"/>
<dbReference type="AlphaFoldDB" id="B3S9X0"/>
<dbReference type="GO" id="GO:0034475">
    <property type="term" value="P:U4 snRNA 3'-end processing"/>
    <property type="evidence" value="ECO:0000318"/>
    <property type="project" value="GO_Central"/>
</dbReference>
<evidence type="ECO:0000313" key="15">
    <source>
        <dbReference type="EMBL" id="EDV20340.1"/>
    </source>
</evidence>
<dbReference type="PANTHER" id="PTHR11953:SF2">
    <property type="entry name" value="EXOSOME COMPLEX COMPONENT MTR3"/>
    <property type="match status" value="1"/>
</dbReference>
<keyword evidence="5" id="KW-0698">rRNA processing</keyword>
<comment type="function">
    <text evidence="9">Non-catalytic component of the RNA exosome complex which has 3'-&gt;5' exoribonuclease activity and participates in a multitude of cellular RNA processing and degradation events.</text>
</comment>
<evidence type="ECO:0000256" key="11">
    <source>
        <dbReference type="ARBA" id="ARBA00067159"/>
    </source>
</evidence>
<dbReference type="Pfam" id="PF01138">
    <property type="entry name" value="RNase_PH"/>
    <property type="match status" value="1"/>
</dbReference>
<evidence type="ECO:0000313" key="16">
    <source>
        <dbReference type="Proteomes" id="UP000009022"/>
    </source>
</evidence>
<dbReference type="STRING" id="10228.B3S9X0"/>
<name>B3S9X0_TRIAD</name>
<dbReference type="PANTHER" id="PTHR11953">
    <property type="entry name" value="EXOSOME COMPLEX COMPONENT"/>
    <property type="match status" value="1"/>
</dbReference>
<dbReference type="CDD" id="cd11371">
    <property type="entry name" value="RNase_PH_MTR3"/>
    <property type="match status" value="1"/>
</dbReference>
<sequence>MRKDYQLPKFYDRLVCRTGAVSQAVGSAYIELRNTKIICAVYGPREVAKKQEFNIQATVACELKFATFSCRRRRRHIQDSQEKEYSQIIVQALQPVVRLDKYPKSQIDIFITVLQNDGSVLGGAITAASVALADSGIEIFDVAIGCCLRQIGDLSLIDPTYLEEEGRLNNEEEDEIVTNANVTIALLPSLNQVSALIMNGELDVDSTQRIIKDCLEGCIRIYPVVRECLTKSLEEKMSRN</sequence>
<dbReference type="SUPFAM" id="SSF54211">
    <property type="entry name" value="Ribosomal protein S5 domain 2-like"/>
    <property type="match status" value="1"/>
</dbReference>
<dbReference type="GeneID" id="6758316"/>
<dbReference type="SUPFAM" id="SSF55666">
    <property type="entry name" value="Ribonuclease PH domain 2-like"/>
    <property type="match status" value="1"/>
</dbReference>
<evidence type="ECO:0000256" key="2">
    <source>
        <dbReference type="ARBA" id="ARBA00004604"/>
    </source>
</evidence>
<protein>
    <recommendedName>
        <fullName evidence="11">Exosome complex component MTR3</fullName>
    </recommendedName>
    <alternativeName>
        <fullName evidence="13">Exosome component 6</fullName>
    </alternativeName>
    <alternativeName>
        <fullName evidence="12">mRNA transport regulator 3 homolog</fullName>
    </alternativeName>
</protein>
<comment type="similarity">
    <text evidence="3">Belongs to the RNase PH family.</text>
</comment>
<comment type="subcellular location">
    <subcellularLocation>
        <location evidence="1">Cytoplasm</location>
    </subcellularLocation>
    <subcellularLocation>
        <location evidence="2">Nucleus</location>
        <location evidence="2">Nucleolus</location>
    </subcellularLocation>
</comment>
<keyword evidence="7" id="KW-0694">RNA-binding</keyword>
<dbReference type="InterPro" id="IPR020568">
    <property type="entry name" value="Ribosomal_Su5_D2-typ_SF"/>
</dbReference>
<dbReference type="KEGG" id="tad:TRIADDRAFT_61054"/>
<comment type="subunit">
    <text evidence="10">Component of the RNA exosome complex.</text>
</comment>
<dbReference type="GO" id="GO:0000177">
    <property type="term" value="C:cytoplasmic exosome (RNase complex)"/>
    <property type="evidence" value="ECO:0000318"/>
    <property type="project" value="GO_Central"/>
</dbReference>
<dbReference type="InterPro" id="IPR001247">
    <property type="entry name" value="ExoRNase_PH_dom1"/>
</dbReference>
<dbReference type="eggNOG" id="KOG1068">
    <property type="taxonomic scope" value="Eukaryota"/>
</dbReference>
<dbReference type="InParanoid" id="B3S9X0"/>
<dbReference type="GO" id="GO:0000176">
    <property type="term" value="C:nuclear exosome (RNase complex)"/>
    <property type="evidence" value="ECO:0000318"/>
    <property type="project" value="GO_Central"/>
</dbReference>
<reference evidence="15 16" key="1">
    <citation type="journal article" date="2008" name="Nature">
        <title>The Trichoplax genome and the nature of placozoans.</title>
        <authorList>
            <person name="Srivastava M."/>
            <person name="Begovic E."/>
            <person name="Chapman J."/>
            <person name="Putnam N.H."/>
            <person name="Hellsten U."/>
            <person name="Kawashima T."/>
            <person name="Kuo A."/>
            <person name="Mitros T."/>
            <person name="Salamov A."/>
            <person name="Carpenter M.L."/>
            <person name="Signorovitch A.Y."/>
            <person name="Moreno M.A."/>
            <person name="Kamm K."/>
            <person name="Grimwood J."/>
            <person name="Schmutz J."/>
            <person name="Shapiro H."/>
            <person name="Grigoriev I.V."/>
            <person name="Buss L.W."/>
            <person name="Schierwater B."/>
            <person name="Dellaporta S.L."/>
            <person name="Rokhsar D.S."/>
        </authorList>
    </citation>
    <scope>NUCLEOTIDE SEQUENCE [LARGE SCALE GENOMIC DNA]</scope>
    <source>
        <strain evidence="15 16">Grell-BS-1999</strain>
    </source>
</reference>
<dbReference type="GO" id="GO:0006364">
    <property type="term" value="P:rRNA processing"/>
    <property type="evidence" value="ECO:0007669"/>
    <property type="project" value="UniProtKB-KW"/>
</dbReference>
<dbReference type="Proteomes" id="UP000009022">
    <property type="component" value="Unassembled WGS sequence"/>
</dbReference>
<dbReference type="RefSeq" id="XP_002117034.1">
    <property type="nucleotide sequence ID" value="XM_002116998.1"/>
</dbReference>
<dbReference type="EMBL" id="DS985260">
    <property type="protein sequence ID" value="EDV20340.1"/>
    <property type="molecule type" value="Genomic_DNA"/>
</dbReference>
<dbReference type="CTD" id="6758316"/>
<proteinExistence type="inferred from homology"/>
<dbReference type="InterPro" id="IPR050080">
    <property type="entry name" value="RNase_PH"/>
</dbReference>
<evidence type="ECO:0000256" key="1">
    <source>
        <dbReference type="ARBA" id="ARBA00004496"/>
    </source>
</evidence>
<dbReference type="HOGENOM" id="CLU_063514_1_1_1"/>
<dbReference type="InterPro" id="IPR036345">
    <property type="entry name" value="ExoRNase_PH_dom2_sf"/>
</dbReference>
<evidence type="ECO:0000256" key="4">
    <source>
        <dbReference type="ARBA" id="ARBA00022490"/>
    </source>
</evidence>
<dbReference type="GO" id="GO:0016075">
    <property type="term" value="P:rRNA catabolic process"/>
    <property type="evidence" value="ECO:0000318"/>
    <property type="project" value="GO_Central"/>
</dbReference>
<keyword evidence="6" id="KW-0271">Exosome</keyword>
<dbReference type="GO" id="GO:0003723">
    <property type="term" value="F:RNA binding"/>
    <property type="evidence" value="ECO:0000318"/>
    <property type="project" value="GO_Central"/>
</dbReference>
<dbReference type="Gene3D" id="3.30.230.70">
    <property type="entry name" value="GHMP Kinase, N-terminal domain"/>
    <property type="match status" value="1"/>
</dbReference>
<dbReference type="OrthoDB" id="2504340at2759"/>
<evidence type="ECO:0000256" key="8">
    <source>
        <dbReference type="ARBA" id="ARBA00023242"/>
    </source>
</evidence>
<dbReference type="FunCoup" id="B3S9X0">
    <property type="interactions" value="906"/>
</dbReference>
<dbReference type="FunFam" id="3.30.230.70:FF:000035">
    <property type="entry name" value="Exosome complex component MTR3"/>
    <property type="match status" value="1"/>
</dbReference>
<evidence type="ECO:0000256" key="6">
    <source>
        <dbReference type="ARBA" id="ARBA00022835"/>
    </source>
</evidence>
<evidence type="ECO:0000256" key="9">
    <source>
        <dbReference type="ARBA" id="ARBA00058393"/>
    </source>
</evidence>
<evidence type="ECO:0000256" key="3">
    <source>
        <dbReference type="ARBA" id="ARBA00006678"/>
    </source>
</evidence>
<dbReference type="GO" id="GO:0071051">
    <property type="term" value="P:poly(A)-dependent snoRNA 3'-end processing"/>
    <property type="evidence" value="ECO:0000318"/>
    <property type="project" value="GO_Central"/>
</dbReference>
<organism evidence="15 16">
    <name type="scientific">Trichoplax adhaerens</name>
    <name type="common">Trichoplax reptans</name>
    <dbReference type="NCBI Taxonomy" id="10228"/>
    <lineage>
        <taxon>Eukaryota</taxon>
        <taxon>Metazoa</taxon>
        <taxon>Placozoa</taxon>
        <taxon>Uniplacotomia</taxon>
        <taxon>Trichoplacea</taxon>
        <taxon>Trichoplacidae</taxon>
        <taxon>Trichoplax</taxon>
    </lineage>
</organism>
<evidence type="ECO:0000256" key="12">
    <source>
        <dbReference type="ARBA" id="ARBA00080620"/>
    </source>
</evidence>
<evidence type="ECO:0000256" key="5">
    <source>
        <dbReference type="ARBA" id="ARBA00022552"/>
    </source>
</evidence>